<dbReference type="Proteomes" id="UP000251571">
    <property type="component" value="Unassembled WGS sequence"/>
</dbReference>
<name>A0A2Y9ARD0_9RHOB</name>
<evidence type="ECO:0000313" key="7">
    <source>
        <dbReference type="Proteomes" id="UP000245839"/>
    </source>
</evidence>
<evidence type="ECO:0000259" key="4">
    <source>
        <dbReference type="Pfam" id="PF04586"/>
    </source>
</evidence>
<accession>A0A2Y9ARD0</accession>
<dbReference type="EMBL" id="UETC01000004">
    <property type="protein sequence ID" value="SSA45878.1"/>
    <property type="molecule type" value="Genomic_DNA"/>
</dbReference>
<evidence type="ECO:0000313" key="5">
    <source>
        <dbReference type="EMBL" id="PWJ19216.1"/>
    </source>
</evidence>
<gene>
    <name evidence="5" type="ORF">BCF38_104148</name>
    <name evidence="6" type="ORF">SAMN05421539_104148</name>
</gene>
<sequence length="143" mass="15689">MLWGAHVGSLELRTEGGETRLRATFPYGRETVLAERLGMVRERREMIAARAFADRIERGEDVHFLSGHDFNKPLASRSAGTLSLTDSNDALTVEATKGGERRSAAPCTHARTSGLGSASFSEAVPHLLSGWFWPRLYMRCAGP</sequence>
<dbReference type="OrthoDB" id="7842080at2"/>
<reference evidence="6 8" key="1">
    <citation type="submission" date="2016-10" db="EMBL/GenBank/DDBJ databases">
        <authorList>
            <person name="Cai Z."/>
        </authorList>
    </citation>
    <scope>NUCLEOTIDE SEQUENCE [LARGE SCALE GENOMIC DNA]</scope>
    <source>
        <strain evidence="6 8">DSM 25227</strain>
    </source>
</reference>
<dbReference type="AlphaFoldDB" id="A0A2Y9ARD0"/>
<reference evidence="5 7" key="2">
    <citation type="submission" date="2018-03" db="EMBL/GenBank/DDBJ databases">
        <title>Genomic Encyclopedia of Archaeal and Bacterial Type Strains, Phase II (KMG-II): from individual species to whole genera.</title>
        <authorList>
            <person name="Goeker M."/>
        </authorList>
    </citation>
    <scope>NUCLEOTIDE SEQUENCE [LARGE SCALE GENOMIC DNA]</scope>
    <source>
        <strain evidence="5 7">DSM 25227</strain>
    </source>
</reference>
<keyword evidence="1" id="KW-1188">Viral release from host cell</keyword>
<proteinExistence type="predicted"/>
<dbReference type="EMBL" id="QGDJ01000004">
    <property type="protein sequence ID" value="PWJ19216.1"/>
    <property type="molecule type" value="Genomic_DNA"/>
</dbReference>
<protein>
    <recommendedName>
        <fullName evidence="4">Prohead serine protease domain-containing protein</fullName>
    </recommendedName>
</protein>
<dbReference type="GO" id="GO:0008233">
    <property type="term" value="F:peptidase activity"/>
    <property type="evidence" value="ECO:0007669"/>
    <property type="project" value="UniProtKB-KW"/>
</dbReference>
<keyword evidence="7" id="KW-1185">Reference proteome</keyword>
<keyword evidence="3" id="KW-0378">Hydrolase</keyword>
<keyword evidence="2" id="KW-0645">Protease</keyword>
<evidence type="ECO:0000256" key="3">
    <source>
        <dbReference type="ARBA" id="ARBA00022801"/>
    </source>
</evidence>
<dbReference type="Pfam" id="PF04586">
    <property type="entry name" value="Peptidase_S78"/>
    <property type="match status" value="1"/>
</dbReference>
<dbReference type="Proteomes" id="UP000245839">
    <property type="component" value="Unassembled WGS sequence"/>
</dbReference>
<evidence type="ECO:0000313" key="8">
    <source>
        <dbReference type="Proteomes" id="UP000251571"/>
    </source>
</evidence>
<evidence type="ECO:0000256" key="2">
    <source>
        <dbReference type="ARBA" id="ARBA00022670"/>
    </source>
</evidence>
<feature type="domain" description="Prohead serine protease" evidence="4">
    <location>
        <begin position="42"/>
        <end position="94"/>
    </location>
</feature>
<evidence type="ECO:0000313" key="6">
    <source>
        <dbReference type="EMBL" id="SSA45878.1"/>
    </source>
</evidence>
<organism evidence="6 8">
    <name type="scientific">Jannaschia seohaensis</name>
    <dbReference type="NCBI Taxonomy" id="475081"/>
    <lineage>
        <taxon>Bacteria</taxon>
        <taxon>Pseudomonadati</taxon>
        <taxon>Pseudomonadota</taxon>
        <taxon>Alphaproteobacteria</taxon>
        <taxon>Rhodobacterales</taxon>
        <taxon>Roseobacteraceae</taxon>
        <taxon>Jannaschia</taxon>
    </lineage>
</organism>
<dbReference type="GO" id="GO:0006508">
    <property type="term" value="P:proteolysis"/>
    <property type="evidence" value="ECO:0007669"/>
    <property type="project" value="UniProtKB-KW"/>
</dbReference>
<evidence type="ECO:0000256" key="1">
    <source>
        <dbReference type="ARBA" id="ARBA00022612"/>
    </source>
</evidence>
<dbReference type="InterPro" id="IPR054613">
    <property type="entry name" value="Peptidase_S78_dom"/>
</dbReference>